<dbReference type="SMART" id="SM00863">
    <property type="entry name" value="tRNA_SAD"/>
    <property type="match status" value="1"/>
</dbReference>
<dbReference type="GO" id="GO:0003676">
    <property type="term" value="F:nucleic acid binding"/>
    <property type="evidence" value="ECO:0007669"/>
    <property type="project" value="InterPro"/>
</dbReference>
<keyword evidence="6" id="KW-0862">Zinc</keyword>
<dbReference type="Pfam" id="PF07973">
    <property type="entry name" value="tRNA_SAD"/>
    <property type="match status" value="1"/>
</dbReference>
<evidence type="ECO:0000256" key="5">
    <source>
        <dbReference type="ARBA" id="ARBA00022723"/>
    </source>
</evidence>
<evidence type="ECO:0000313" key="10">
    <source>
        <dbReference type="EMBL" id="KAG8446648.1"/>
    </source>
</evidence>
<dbReference type="PROSITE" id="PS50860">
    <property type="entry name" value="AA_TRNA_LIGASE_II_ALA"/>
    <property type="match status" value="1"/>
</dbReference>
<dbReference type="PANTHER" id="PTHR43462:SF1">
    <property type="entry name" value="ALANYL-TRNA EDITING PROTEIN AARSD1"/>
    <property type="match status" value="1"/>
</dbReference>
<dbReference type="SUPFAM" id="SSF50447">
    <property type="entry name" value="Translation proteins"/>
    <property type="match status" value="1"/>
</dbReference>
<dbReference type="InterPro" id="IPR009000">
    <property type="entry name" value="Transl_B-barrel_sf"/>
</dbReference>
<dbReference type="SUPFAM" id="SSF55186">
    <property type="entry name" value="ThrRS/AlaRS common domain"/>
    <property type="match status" value="1"/>
</dbReference>
<dbReference type="FunFam" id="3.30.980.10:FF:000007">
    <property type="entry name" value="alanyl-tRNA editing protein Aarsd1"/>
    <property type="match status" value="1"/>
</dbReference>
<dbReference type="GO" id="GO:0005737">
    <property type="term" value="C:cytoplasm"/>
    <property type="evidence" value="ECO:0007669"/>
    <property type="project" value="UniProtKB-SubCell"/>
</dbReference>
<dbReference type="PANTHER" id="PTHR43462">
    <property type="entry name" value="ALANYL-TRNA EDITING PROTEIN"/>
    <property type="match status" value="1"/>
</dbReference>
<feature type="domain" description="Alanyl-transfer RNA synthetases family profile" evidence="9">
    <location>
        <begin position="1"/>
        <end position="251"/>
    </location>
</feature>
<sequence>MAFHCQRDSYSTELLTEVVSCIPGQLKLEKGGKKETMFGFNIMLKDTILFPEGGGQPDDRGFIDETPVLRVTRQGSDAVHFVSAAFSSGSQVLVKIDWKRRFDHMQQHSGQHLITAIADSLYGFKTTSWELGCQHSMIELDTPTVTVEQSEAIENLANQKIREHIPVKVRVINLGDPEFDKVRSRGLPKNHTGPVRIVDIEGVDANMCCGTHVANLSDLQMIKILSTEKGKKNKTNLIFLSGDRVLKRIARNYIIEKTLTSHLKTGPEEHIEAVTKLQKSVKALQKNNLTLLRDLAVLIVENFKSKTDKGKLFSLHRKEGDKEFMNIIANEIGTEDMLLFLTVGDEKSSGMFLLAGPAEIIEKYGPRVCKILDGKGAGNNGRFQGKVNKMSKRGEAEEMLQKIFNNLGGAGE</sequence>
<dbReference type="GO" id="GO:0006419">
    <property type="term" value="P:alanyl-tRNA aminoacylation"/>
    <property type="evidence" value="ECO:0007669"/>
    <property type="project" value="InterPro"/>
</dbReference>
<evidence type="ECO:0000256" key="7">
    <source>
        <dbReference type="ARBA" id="ARBA00022917"/>
    </source>
</evidence>
<comment type="subcellular location">
    <subcellularLocation>
        <location evidence="2">Cytoplasm</location>
    </subcellularLocation>
</comment>
<dbReference type="Gene3D" id="2.40.30.130">
    <property type="match status" value="1"/>
</dbReference>
<dbReference type="GO" id="GO:0005524">
    <property type="term" value="F:ATP binding"/>
    <property type="evidence" value="ECO:0007669"/>
    <property type="project" value="InterPro"/>
</dbReference>
<comment type="similarity">
    <text evidence="3">Belongs to the class-II aminoacyl-tRNA synthetase family. Alax-L subfamily.</text>
</comment>
<dbReference type="FunFam" id="2.40.30.130:FF:000003">
    <property type="entry name" value="alanyl-tRNA editing protein Aarsd1"/>
    <property type="match status" value="1"/>
</dbReference>
<dbReference type="InterPro" id="IPR012947">
    <property type="entry name" value="tRNA_SAD"/>
</dbReference>
<evidence type="ECO:0000259" key="9">
    <source>
        <dbReference type="PROSITE" id="PS50860"/>
    </source>
</evidence>
<evidence type="ECO:0000256" key="4">
    <source>
        <dbReference type="ARBA" id="ARBA00022490"/>
    </source>
</evidence>
<name>A0A8T2JS37_9PIPI</name>
<evidence type="ECO:0000256" key="8">
    <source>
        <dbReference type="ARBA" id="ARBA00053555"/>
    </source>
</evidence>
<dbReference type="GO" id="GO:0046872">
    <property type="term" value="F:metal ion binding"/>
    <property type="evidence" value="ECO:0007669"/>
    <property type="project" value="UniProtKB-KW"/>
</dbReference>
<dbReference type="AlphaFoldDB" id="A0A8T2JS37"/>
<reference evidence="10" key="1">
    <citation type="thesis" date="2020" institute="ProQuest LLC" country="789 East Eisenhower Parkway, Ann Arbor, MI, USA">
        <title>Comparative Genomics and Chromosome Evolution.</title>
        <authorList>
            <person name="Mudd A.B."/>
        </authorList>
    </citation>
    <scope>NUCLEOTIDE SEQUENCE</scope>
    <source>
        <strain evidence="10">Female2</strain>
        <tissue evidence="10">Blood</tissue>
    </source>
</reference>
<gene>
    <name evidence="10" type="ORF">GDO86_014193</name>
</gene>
<dbReference type="OrthoDB" id="288942at2759"/>
<dbReference type="Proteomes" id="UP000812440">
    <property type="component" value="Chromosome 8_10"/>
</dbReference>
<evidence type="ECO:0000256" key="6">
    <source>
        <dbReference type="ARBA" id="ARBA00022833"/>
    </source>
</evidence>
<evidence type="ECO:0000256" key="2">
    <source>
        <dbReference type="ARBA" id="ARBA00004496"/>
    </source>
</evidence>
<dbReference type="InterPro" id="IPR018163">
    <property type="entry name" value="Thr/Ala-tRNA-synth_IIc_edit"/>
</dbReference>
<comment type="function">
    <text evidence="8">Functions in trans to edit the amino acid moiety from incorrectly charged tRNA(Ala).</text>
</comment>
<dbReference type="Gene3D" id="3.30.980.10">
    <property type="entry name" value="Threonyl-trna Synthetase, Chain A, domain 2"/>
    <property type="match status" value="1"/>
</dbReference>
<proteinExistence type="inferred from homology"/>
<keyword evidence="11" id="KW-1185">Reference proteome</keyword>
<comment type="caution">
    <text evidence="10">The sequence shown here is derived from an EMBL/GenBank/DDBJ whole genome shotgun (WGS) entry which is preliminary data.</text>
</comment>
<evidence type="ECO:0000256" key="1">
    <source>
        <dbReference type="ARBA" id="ARBA00001947"/>
    </source>
</evidence>
<keyword evidence="5" id="KW-0479">Metal-binding</keyword>
<evidence type="ECO:0000256" key="3">
    <source>
        <dbReference type="ARBA" id="ARBA00008429"/>
    </source>
</evidence>
<dbReference type="GO" id="GO:0002196">
    <property type="term" value="F:Ser-tRNA(Ala) deacylase activity"/>
    <property type="evidence" value="ECO:0007669"/>
    <property type="project" value="TreeGrafter"/>
</dbReference>
<evidence type="ECO:0000313" key="11">
    <source>
        <dbReference type="Proteomes" id="UP000812440"/>
    </source>
</evidence>
<comment type="cofactor">
    <cofactor evidence="1">
        <name>Zn(2+)</name>
        <dbReference type="ChEBI" id="CHEBI:29105"/>
    </cofactor>
</comment>
<dbReference type="InterPro" id="IPR051335">
    <property type="entry name" value="Alanyl-tRNA_Editing_Enzymes"/>
</dbReference>
<protein>
    <recommendedName>
        <fullName evidence="9">Alanyl-transfer RNA synthetases family profile domain-containing protein</fullName>
    </recommendedName>
</protein>
<organism evidence="10 11">
    <name type="scientific">Hymenochirus boettgeri</name>
    <name type="common">Congo dwarf clawed frog</name>
    <dbReference type="NCBI Taxonomy" id="247094"/>
    <lineage>
        <taxon>Eukaryota</taxon>
        <taxon>Metazoa</taxon>
        <taxon>Chordata</taxon>
        <taxon>Craniata</taxon>
        <taxon>Vertebrata</taxon>
        <taxon>Euteleostomi</taxon>
        <taxon>Amphibia</taxon>
        <taxon>Batrachia</taxon>
        <taxon>Anura</taxon>
        <taxon>Pipoidea</taxon>
        <taxon>Pipidae</taxon>
        <taxon>Pipinae</taxon>
        <taxon>Hymenochirus</taxon>
    </lineage>
</organism>
<accession>A0A8T2JS37</accession>
<keyword evidence="7" id="KW-0648">Protein biosynthesis</keyword>
<dbReference type="GO" id="GO:0004813">
    <property type="term" value="F:alanine-tRNA ligase activity"/>
    <property type="evidence" value="ECO:0007669"/>
    <property type="project" value="InterPro"/>
</dbReference>
<dbReference type="InterPro" id="IPR018165">
    <property type="entry name" value="Ala-tRNA-synth_IIc_core"/>
</dbReference>
<dbReference type="EMBL" id="JAACNH010000003">
    <property type="protein sequence ID" value="KAG8446648.1"/>
    <property type="molecule type" value="Genomic_DNA"/>
</dbReference>
<keyword evidence="4" id="KW-0963">Cytoplasm</keyword>